<evidence type="ECO:0000313" key="2">
    <source>
        <dbReference type="EMBL" id="KAF7762047.1"/>
    </source>
</evidence>
<organism evidence="2 3">
    <name type="scientific">Agaricus bisporus var. burnettii</name>
    <dbReference type="NCBI Taxonomy" id="192524"/>
    <lineage>
        <taxon>Eukaryota</taxon>
        <taxon>Fungi</taxon>
        <taxon>Dikarya</taxon>
        <taxon>Basidiomycota</taxon>
        <taxon>Agaricomycotina</taxon>
        <taxon>Agaricomycetes</taxon>
        <taxon>Agaricomycetidae</taxon>
        <taxon>Agaricales</taxon>
        <taxon>Agaricineae</taxon>
        <taxon>Agaricaceae</taxon>
        <taxon>Agaricus</taxon>
    </lineage>
</organism>
<name>A0A8H7C3X1_AGABI</name>
<sequence>MAATHRGPVIVVLGPAGSGKSTFIRHLVGDNVRNSISIDHRLEYTDSDIHAYNAMIGGKEVTLVDTPGLEPGSEDTVVQKVVNWNMKERIKSVDGIVLLFPMLQGRLPESMRSGFFIPKLDKLLGLKPLDDQYRHLALVATRWTDDDGSGIGDFDYEVVKEREDELRDEFGWRLCERKGAFFRHHDNTEECAYNIVSMVLQNPPIFLVLGPSGAGRSSFIKHLLDDVKVISVEDSLTPVTTYAQPYGVSIEEKRAFLVDTPGIDDPKKTFDHIEEWMKKRKPRLETIDGIIFFLPADISQGDLGNYMHRNLVKPALGKFLDVPRNRYAGLVFVTSLRSDELVPRYPWSEDEVRDTLGTLERLGAKMRRFDNTLESAKEILGELVPGPVSMTAE</sequence>
<dbReference type="GO" id="GO:0002098">
    <property type="term" value="P:tRNA wobble uridine modification"/>
    <property type="evidence" value="ECO:0007669"/>
    <property type="project" value="TreeGrafter"/>
</dbReference>
<dbReference type="PANTHER" id="PTHR42714:SF2">
    <property type="entry name" value="TRNA MODIFICATION GTPASE GTPBP3, MITOCHONDRIAL"/>
    <property type="match status" value="1"/>
</dbReference>
<feature type="domain" description="G" evidence="1">
    <location>
        <begin position="207"/>
        <end position="298"/>
    </location>
</feature>
<dbReference type="EMBL" id="JABXXO010000012">
    <property type="protein sequence ID" value="KAF7762047.1"/>
    <property type="molecule type" value="Genomic_DNA"/>
</dbReference>
<dbReference type="InterPro" id="IPR006073">
    <property type="entry name" value="GTP-bd"/>
</dbReference>
<gene>
    <name evidence="2" type="ORF">Agabi119p4_8640</name>
</gene>
<dbReference type="InterPro" id="IPR027417">
    <property type="entry name" value="P-loop_NTPase"/>
</dbReference>
<evidence type="ECO:0000259" key="1">
    <source>
        <dbReference type="Pfam" id="PF01926"/>
    </source>
</evidence>
<dbReference type="SUPFAM" id="SSF52540">
    <property type="entry name" value="P-loop containing nucleoside triphosphate hydrolases"/>
    <property type="match status" value="2"/>
</dbReference>
<dbReference type="Gene3D" id="3.40.50.300">
    <property type="entry name" value="P-loop containing nucleotide triphosphate hydrolases"/>
    <property type="match status" value="2"/>
</dbReference>
<dbReference type="CDD" id="cd00882">
    <property type="entry name" value="Ras_like_GTPase"/>
    <property type="match status" value="2"/>
</dbReference>
<evidence type="ECO:0000313" key="3">
    <source>
        <dbReference type="Proteomes" id="UP000629468"/>
    </source>
</evidence>
<dbReference type="PANTHER" id="PTHR42714">
    <property type="entry name" value="TRNA MODIFICATION GTPASE GTPBP3"/>
    <property type="match status" value="1"/>
</dbReference>
<protein>
    <recommendedName>
        <fullName evidence="1">G domain-containing protein</fullName>
    </recommendedName>
</protein>
<reference evidence="2 3" key="1">
    <citation type="journal article" name="Sci. Rep.">
        <title>Telomere-to-telomere assembled and centromere annotated genomes of the two main subspecies of the button mushroom Agaricus bisporus reveal especially polymorphic chromosome ends.</title>
        <authorList>
            <person name="Sonnenberg A.S.M."/>
            <person name="Sedaghat-Telgerd N."/>
            <person name="Lavrijssen B."/>
            <person name="Ohm R.A."/>
            <person name="Hendrickx P.M."/>
            <person name="Scholtmeijer K."/>
            <person name="Baars J.J.P."/>
            <person name="van Peer A."/>
        </authorList>
    </citation>
    <scope>NUCLEOTIDE SEQUENCE [LARGE SCALE GENOMIC DNA]</scope>
    <source>
        <strain evidence="2 3">H119_p4</strain>
    </source>
</reference>
<comment type="caution">
    <text evidence="2">The sequence shown here is derived from an EMBL/GenBank/DDBJ whole genome shotgun (WGS) entry which is preliminary data.</text>
</comment>
<dbReference type="AlphaFoldDB" id="A0A8H7C3X1"/>
<dbReference type="GO" id="GO:0030488">
    <property type="term" value="P:tRNA methylation"/>
    <property type="evidence" value="ECO:0007669"/>
    <property type="project" value="TreeGrafter"/>
</dbReference>
<dbReference type="Pfam" id="PF01926">
    <property type="entry name" value="MMR_HSR1"/>
    <property type="match status" value="2"/>
</dbReference>
<dbReference type="GO" id="GO:0005525">
    <property type="term" value="F:GTP binding"/>
    <property type="evidence" value="ECO:0007669"/>
    <property type="project" value="InterPro"/>
</dbReference>
<dbReference type="Proteomes" id="UP000629468">
    <property type="component" value="Unassembled WGS sequence"/>
</dbReference>
<accession>A0A8H7C3X1</accession>
<dbReference type="GO" id="GO:0005829">
    <property type="term" value="C:cytosol"/>
    <property type="evidence" value="ECO:0007669"/>
    <property type="project" value="TreeGrafter"/>
</dbReference>
<feature type="domain" description="G" evidence="1">
    <location>
        <begin position="10"/>
        <end position="100"/>
    </location>
</feature>
<proteinExistence type="predicted"/>